<dbReference type="EMBL" id="BMFW01000043">
    <property type="protein sequence ID" value="GGI02236.1"/>
    <property type="molecule type" value="Genomic_DNA"/>
</dbReference>
<dbReference type="PANTHER" id="PTHR34310">
    <property type="entry name" value="DUF427 DOMAIN PROTEIN (AFU_ORTHOLOGUE AFUA_3G02220)"/>
    <property type="match status" value="1"/>
</dbReference>
<gene>
    <name evidence="2" type="ORF">GCM10007170_43490</name>
</gene>
<sequence>MTGTKPAGPAPAVTMVTASYAGTVLARAERTVFLEGNHYFPRETVEEGALEKSWLRTLCYWKGLARYYHIRVESHRISNAAWAYPLPSPLAWRIRNMVAFDTAKGIVVQTQPAHPGNR</sequence>
<dbReference type="Proteomes" id="UP000643279">
    <property type="component" value="Unassembled WGS sequence"/>
</dbReference>
<dbReference type="PANTHER" id="PTHR34310:SF5">
    <property type="entry name" value="DUF427 DOMAIN PROTEIN (AFU_ORTHOLOGUE AFUA_3G02220)"/>
    <property type="match status" value="1"/>
</dbReference>
<evidence type="ECO:0000313" key="3">
    <source>
        <dbReference type="Proteomes" id="UP000643279"/>
    </source>
</evidence>
<dbReference type="Gene3D" id="2.170.150.40">
    <property type="entry name" value="Domain of unknown function (DUF427)"/>
    <property type="match status" value="1"/>
</dbReference>
<protein>
    <recommendedName>
        <fullName evidence="1">DUF427 domain-containing protein</fullName>
    </recommendedName>
</protein>
<proteinExistence type="predicted"/>
<organism evidence="2 3">
    <name type="scientific">Arthrobacter liuii</name>
    <dbReference type="NCBI Taxonomy" id="1476996"/>
    <lineage>
        <taxon>Bacteria</taxon>
        <taxon>Bacillati</taxon>
        <taxon>Actinomycetota</taxon>
        <taxon>Actinomycetes</taxon>
        <taxon>Micrococcales</taxon>
        <taxon>Micrococcaceae</taxon>
        <taxon>Arthrobacter</taxon>
    </lineage>
</organism>
<evidence type="ECO:0000259" key="1">
    <source>
        <dbReference type="Pfam" id="PF04248"/>
    </source>
</evidence>
<dbReference type="RefSeq" id="WP_229748649.1">
    <property type="nucleotide sequence ID" value="NZ_BMFW01000043.1"/>
</dbReference>
<dbReference type="Pfam" id="PF04248">
    <property type="entry name" value="NTP_transf_9"/>
    <property type="match status" value="1"/>
</dbReference>
<dbReference type="InterPro" id="IPR038694">
    <property type="entry name" value="DUF427_sf"/>
</dbReference>
<keyword evidence="3" id="KW-1185">Reference proteome</keyword>
<feature type="domain" description="DUF427" evidence="1">
    <location>
        <begin position="17"/>
        <end position="101"/>
    </location>
</feature>
<reference evidence="3" key="1">
    <citation type="journal article" date="2019" name="Int. J. Syst. Evol. Microbiol.">
        <title>The Global Catalogue of Microorganisms (GCM) 10K type strain sequencing project: providing services to taxonomists for standard genome sequencing and annotation.</title>
        <authorList>
            <consortium name="The Broad Institute Genomics Platform"/>
            <consortium name="The Broad Institute Genome Sequencing Center for Infectious Disease"/>
            <person name="Wu L."/>
            <person name="Ma J."/>
        </authorList>
    </citation>
    <scope>NUCLEOTIDE SEQUENCE [LARGE SCALE GENOMIC DNA]</scope>
    <source>
        <strain evidence="3">CGMCC 1.12778</strain>
    </source>
</reference>
<dbReference type="InterPro" id="IPR007361">
    <property type="entry name" value="DUF427"/>
</dbReference>
<evidence type="ECO:0000313" key="2">
    <source>
        <dbReference type="EMBL" id="GGI02236.1"/>
    </source>
</evidence>
<accession>A0ABQ2AYU9</accession>
<name>A0ABQ2AYU9_9MICC</name>
<comment type="caution">
    <text evidence="2">The sequence shown here is derived from an EMBL/GenBank/DDBJ whole genome shotgun (WGS) entry which is preliminary data.</text>
</comment>